<dbReference type="GO" id="GO:0004239">
    <property type="term" value="F:initiator methionyl aminopeptidase activity"/>
    <property type="evidence" value="ECO:0007669"/>
    <property type="project" value="UniProtKB-UniRule"/>
</dbReference>
<dbReference type="GO" id="GO:0070006">
    <property type="term" value="F:metalloaminopeptidase activity"/>
    <property type="evidence" value="ECO:0007669"/>
    <property type="project" value="UniProtKB-UniRule"/>
</dbReference>
<dbReference type="RefSeq" id="WP_012611022.1">
    <property type="nucleotide sequence ID" value="NC_011768.1"/>
</dbReference>
<evidence type="ECO:0000259" key="8">
    <source>
        <dbReference type="Pfam" id="PF00557"/>
    </source>
</evidence>
<gene>
    <name evidence="6" type="primary">map</name>
    <name evidence="9" type="ordered locus">Dalk_1894</name>
</gene>
<protein>
    <recommendedName>
        <fullName evidence="6 7">Methionine aminopeptidase</fullName>
        <shortName evidence="6">MAP</shortName>
        <shortName evidence="6">MetAP</shortName>
        <ecNumber evidence="6 7">3.4.11.18</ecNumber>
    </recommendedName>
    <alternativeName>
        <fullName evidence="6">Peptidase M</fullName>
    </alternativeName>
</protein>
<dbReference type="Proteomes" id="UP000000739">
    <property type="component" value="Chromosome"/>
</dbReference>
<dbReference type="GO" id="GO:0046872">
    <property type="term" value="F:metal ion binding"/>
    <property type="evidence" value="ECO:0007669"/>
    <property type="project" value="UniProtKB-UniRule"/>
</dbReference>
<proteinExistence type="inferred from homology"/>
<comment type="cofactor">
    <cofactor evidence="6">
        <name>Co(2+)</name>
        <dbReference type="ChEBI" id="CHEBI:48828"/>
    </cofactor>
    <cofactor evidence="6">
        <name>Zn(2+)</name>
        <dbReference type="ChEBI" id="CHEBI:29105"/>
    </cofactor>
    <cofactor evidence="6">
        <name>Mn(2+)</name>
        <dbReference type="ChEBI" id="CHEBI:29035"/>
    </cofactor>
    <cofactor evidence="6">
        <name>Fe(2+)</name>
        <dbReference type="ChEBI" id="CHEBI:29033"/>
    </cofactor>
    <text evidence="6">Binds 2 divalent metal cations per subunit. Has a high-affinity and a low affinity metal-binding site. The true nature of the physiological cofactor is under debate. The enzyme is active with cobalt, zinc, manganese or divalent iron ions. Most likely, methionine aminopeptidases function as mononuclear Fe(2+)-metalloproteases under physiological conditions, and the catalytically relevant metal-binding site has been assigned to the histidine-containing high-affinity site.</text>
</comment>
<evidence type="ECO:0000313" key="9">
    <source>
        <dbReference type="EMBL" id="ACL03591.1"/>
    </source>
</evidence>
<comment type="catalytic activity">
    <reaction evidence="6 7">
        <text>Release of N-terminal amino acids, preferentially methionine, from peptides and arylamides.</text>
        <dbReference type="EC" id="3.4.11.18"/>
    </reaction>
</comment>
<dbReference type="PROSITE" id="PS00680">
    <property type="entry name" value="MAP_1"/>
    <property type="match status" value="1"/>
</dbReference>
<evidence type="ECO:0000313" key="10">
    <source>
        <dbReference type="Proteomes" id="UP000000739"/>
    </source>
</evidence>
<accession>B8FER4</accession>
<evidence type="ECO:0000256" key="2">
    <source>
        <dbReference type="ARBA" id="ARBA00022438"/>
    </source>
</evidence>
<feature type="binding site" evidence="6">
    <location>
        <position position="201"/>
    </location>
    <ligand>
        <name>a divalent metal cation</name>
        <dbReference type="ChEBI" id="CHEBI:60240"/>
        <label>2</label>
        <note>catalytic</note>
    </ligand>
</feature>
<keyword evidence="5 6" id="KW-0378">Hydrolase</keyword>
<dbReference type="SUPFAM" id="SSF55920">
    <property type="entry name" value="Creatinase/aminopeptidase"/>
    <property type="match status" value="1"/>
</dbReference>
<dbReference type="Pfam" id="PF00557">
    <property type="entry name" value="Peptidase_M24"/>
    <property type="match status" value="1"/>
</dbReference>
<evidence type="ECO:0000256" key="5">
    <source>
        <dbReference type="ARBA" id="ARBA00022801"/>
    </source>
</evidence>
<name>B8FER4_DESAL</name>
<dbReference type="Gene3D" id="3.90.230.10">
    <property type="entry name" value="Creatinase/methionine aminopeptidase superfamily"/>
    <property type="match status" value="1"/>
</dbReference>
<feature type="binding site" evidence="6">
    <location>
        <position position="232"/>
    </location>
    <ligand>
        <name>a divalent metal cation</name>
        <dbReference type="ChEBI" id="CHEBI:60240"/>
        <label>1</label>
    </ligand>
</feature>
<dbReference type="KEGG" id="dal:Dalk_1894"/>
<comment type="function">
    <text evidence="1 6">Removes the N-terminal methionine from nascent proteins. The N-terminal methionine is often cleaved when the second residue in the primary sequence is small and uncharged (Met-Ala-, Cys, Gly, Pro, Ser, Thr, or Val). Requires deformylation of the N(alpha)-formylated initiator methionine before it can be hydrolyzed.</text>
</comment>
<dbReference type="PANTHER" id="PTHR43330:SF27">
    <property type="entry name" value="METHIONINE AMINOPEPTIDASE"/>
    <property type="match status" value="1"/>
</dbReference>
<evidence type="ECO:0000256" key="3">
    <source>
        <dbReference type="ARBA" id="ARBA00022670"/>
    </source>
</evidence>
<feature type="domain" description="Peptidase M24" evidence="8">
    <location>
        <begin position="11"/>
        <end position="237"/>
    </location>
</feature>
<keyword evidence="4 6" id="KW-0479">Metal-binding</keyword>
<dbReference type="eggNOG" id="COG0024">
    <property type="taxonomic scope" value="Bacteria"/>
</dbReference>
<feature type="binding site" evidence="6">
    <location>
        <position position="168"/>
    </location>
    <ligand>
        <name>a divalent metal cation</name>
        <dbReference type="ChEBI" id="CHEBI:60240"/>
        <label>2</label>
        <note>catalytic</note>
    </ligand>
</feature>
<comment type="subunit">
    <text evidence="6">Monomer.</text>
</comment>
<dbReference type="HAMAP" id="MF_01974">
    <property type="entry name" value="MetAP_1"/>
    <property type="match status" value="1"/>
</dbReference>
<dbReference type="InterPro" id="IPR000994">
    <property type="entry name" value="Pept_M24"/>
</dbReference>
<evidence type="ECO:0000256" key="1">
    <source>
        <dbReference type="ARBA" id="ARBA00002521"/>
    </source>
</evidence>
<feature type="binding site" evidence="6">
    <location>
        <position position="232"/>
    </location>
    <ligand>
        <name>a divalent metal cation</name>
        <dbReference type="ChEBI" id="CHEBI:60240"/>
        <label>2</label>
        <note>catalytic</note>
    </ligand>
</feature>
<feature type="binding site" evidence="6">
    <location>
        <position position="105"/>
    </location>
    <ligand>
        <name>a divalent metal cation</name>
        <dbReference type="ChEBI" id="CHEBI:60240"/>
        <label>2</label>
        <note>catalytic</note>
    </ligand>
</feature>
<dbReference type="InterPro" id="IPR036005">
    <property type="entry name" value="Creatinase/aminopeptidase-like"/>
</dbReference>
<keyword evidence="2 6" id="KW-0031">Aminopeptidase</keyword>
<keyword evidence="3 6" id="KW-0645">Protease</keyword>
<evidence type="ECO:0000256" key="6">
    <source>
        <dbReference type="HAMAP-Rule" id="MF_01974"/>
    </source>
</evidence>
<organism evidence="9 10">
    <name type="scientific">Desulfatibacillum aliphaticivorans</name>
    <dbReference type="NCBI Taxonomy" id="218208"/>
    <lineage>
        <taxon>Bacteria</taxon>
        <taxon>Pseudomonadati</taxon>
        <taxon>Thermodesulfobacteriota</taxon>
        <taxon>Desulfobacteria</taxon>
        <taxon>Desulfobacterales</taxon>
        <taxon>Desulfatibacillaceae</taxon>
        <taxon>Desulfatibacillum</taxon>
    </lineage>
</organism>
<feature type="binding site" evidence="6">
    <location>
        <position position="94"/>
    </location>
    <ligand>
        <name>a divalent metal cation</name>
        <dbReference type="ChEBI" id="CHEBI:60240"/>
        <label>1</label>
    </ligand>
</feature>
<dbReference type="GO" id="GO:0005829">
    <property type="term" value="C:cytosol"/>
    <property type="evidence" value="ECO:0007669"/>
    <property type="project" value="TreeGrafter"/>
</dbReference>
<feature type="binding site" evidence="6">
    <location>
        <position position="175"/>
    </location>
    <ligand>
        <name>substrate</name>
    </ligand>
</feature>
<dbReference type="PRINTS" id="PR00599">
    <property type="entry name" value="MAPEPTIDASE"/>
</dbReference>
<evidence type="ECO:0000256" key="7">
    <source>
        <dbReference type="RuleBase" id="RU003653"/>
    </source>
</evidence>
<dbReference type="AlphaFoldDB" id="B8FER4"/>
<dbReference type="CDD" id="cd01086">
    <property type="entry name" value="MetAP1"/>
    <property type="match status" value="1"/>
</dbReference>
<evidence type="ECO:0000256" key="4">
    <source>
        <dbReference type="ARBA" id="ARBA00022723"/>
    </source>
</evidence>
<sequence>MFVLKSRREIELIRNANQIVGTVLKKLASMVKPGVTTLELDALARKMCKDFDCKPAFLGYRGFPFALCASVNEQVVHGFPSDRQLKEGDILSMDFGVRKEGYFGDSAVTVAVGSISRDAQQLMDVTEQSLYAGIDQARPGNRVSDISAAVQKCVEAAGFSVVRSFVGHGIGKELHEEPQVPNFGAPGRGPRLKAGMTIAIEPMVNAGRYEVDVLDDGWTAVTRDGTLSAHFEHTIAILEDGPVILSAVDGSE</sequence>
<dbReference type="PANTHER" id="PTHR43330">
    <property type="entry name" value="METHIONINE AMINOPEPTIDASE"/>
    <property type="match status" value="1"/>
</dbReference>
<dbReference type="GO" id="GO:0006508">
    <property type="term" value="P:proteolysis"/>
    <property type="evidence" value="ECO:0007669"/>
    <property type="project" value="UniProtKB-KW"/>
</dbReference>
<keyword evidence="10" id="KW-1185">Reference proteome</keyword>
<dbReference type="HOGENOM" id="CLU_015857_0_1_7"/>
<reference evidence="9 10" key="1">
    <citation type="journal article" date="2012" name="Environ. Microbiol.">
        <title>The genome sequence of Desulfatibacillum alkenivorans AK-01: a blueprint for anaerobic alkane oxidation.</title>
        <authorList>
            <person name="Callaghan A.V."/>
            <person name="Morris B.E."/>
            <person name="Pereira I.A."/>
            <person name="McInerney M.J."/>
            <person name="Austin R.N."/>
            <person name="Groves J.T."/>
            <person name="Kukor J.J."/>
            <person name="Suflita J.M."/>
            <person name="Young L.Y."/>
            <person name="Zylstra G.J."/>
            <person name="Wawrik B."/>
        </authorList>
    </citation>
    <scope>NUCLEOTIDE SEQUENCE [LARGE SCALE GENOMIC DNA]</scope>
    <source>
        <strain evidence="9 10">AK-01</strain>
    </source>
</reference>
<dbReference type="InterPro" id="IPR001714">
    <property type="entry name" value="Pept_M24_MAP"/>
</dbReference>
<comment type="similarity">
    <text evidence="6">Belongs to the peptidase M24A family. Methionine aminopeptidase type 1 subfamily.</text>
</comment>
<dbReference type="NCBIfam" id="TIGR00500">
    <property type="entry name" value="met_pdase_I"/>
    <property type="match status" value="1"/>
</dbReference>
<dbReference type="EMBL" id="CP001322">
    <property type="protein sequence ID" value="ACL03591.1"/>
    <property type="molecule type" value="Genomic_DNA"/>
</dbReference>
<feature type="binding site" evidence="6">
    <location>
        <position position="77"/>
    </location>
    <ligand>
        <name>substrate</name>
    </ligand>
</feature>
<dbReference type="EC" id="3.4.11.18" evidence="6 7"/>
<dbReference type="InterPro" id="IPR002467">
    <property type="entry name" value="Pept_M24A_MAP1"/>
</dbReference>
<feature type="binding site" evidence="6">
    <location>
        <position position="105"/>
    </location>
    <ligand>
        <name>a divalent metal cation</name>
        <dbReference type="ChEBI" id="CHEBI:60240"/>
        <label>1</label>
    </ligand>
</feature>